<feature type="coiled-coil region" evidence="1">
    <location>
        <begin position="208"/>
        <end position="238"/>
    </location>
</feature>
<proteinExistence type="predicted"/>
<dbReference type="PANTHER" id="PTHR23242">
    <property type="entry name" value="TRANSCRIPTION FACTOR HOXA13"/>
    <property type="match status" value="1"/>
</dbReference>
<dbReference type="Pfam" id="PF10935">
    <property type="entry name" value="DUF2637"/>
    <property type="match status" value="1"/>
</dbReference>
<gene>
    <name evidence="4" type="ORF">NON19_18075</name>
</gene>
<evidence type="ECO:0000256" key="1">
    <source>
        <dbReference type="SAM" id="Coils"/>
    </source>
</evidence>
<protein>
    <submittedName>
        <fullName evidence="4">DUF2637 domain-containing protein</fullName>
    </submittedName>
</protein>
<organism evidence="4 5">
    <name type="scientific">Streptantibioticus rubrisoli</name>
    <dbReference type="NCBI Taxonomy" id="1387313"/>
    <lineage>
        <taxon>Bacteria</taxon>
        <taxon>Bacillati</taxon>
        <taxon>Actinomycetota</taxon>
        <taxon>Actinomycetes</taxon>
        <taxon>Kitasatosporales</taxon>
        <taxon>Streptomycetaceae</taxon>
        <taxon>Streptantibioticus</taxon>
    </lineage>
</organism>
<evidence type="ECO:0000313" key="4">
    <source>
        <dbReference type="EMBL" id="MCQ4043877.1"/>
    </source>
</evidence>
<dbReference type="PANTHER" id="PTHR23242:SF9">
    <property type="entry name" value="TRANSCRIPTION FACTOR HOXA13"/>
    <property type="match status" value="1"/>
</dbReference>
<keyword evidence="3" id="KW-0472">Membrane</keyword>
<keyword evidence="3" id="KW-0812">Transmembrane</keyword>
<accession>A0ABT1PET7</accession>
<evidence type="ECO:0000256" key="3">
    <source>
        <dbReference type="SAM" id="Phobius"/>
    </source>
</evidence>
<feature type="transmembrane region" description="Helical" evidence="3">
    <location>
        <begin position="40"/>
        <end position="59"/>
    </location>
</feature>
<name>A0ABT1PET7_9ACTN</name>
<reference evidence="4 5" key="1">
    <citation type="submission" date="2022-06" db="EMBL/GenBank/DDBJ databases">
        <title>Draft genome sequence of type strain Streptomyces rubrisoli DSM 42083.</title>
        <authorList>
            <person name="Duangmal K."/>
            <person name="Klaysubun C."/>
        </authorList>
    </citation>
    <scope>NUCLEOTIDE SEQUENCE [LARGE SCALE GENOMIC DNA]</scope>
    <source>
        <strain evidence="4 5">DSM 42083</strain>
    </source>
</reference>
<feature type="compositionally biased region" description="Polar residues" evidence="2">
    <location>
        <begin position="454"/>
        <end position="466"/>
    </location>
</feature>
<keyword evidence="1" id="KW-0175">Coiled coil</keyword>
<dbReference type="Proteomes" id="UP001206206">
    <property type="component" value="Unassembled WGS sequence"/>
</dbReference>
<comment type="caution">
    <text evidence="4">The sequence shown here is derived from an EMBL/GenBank/DDBJ whole genome shotgun (WGS) entry which is preliminary data.</text>
</comment>
<dbReference type="RefSeq" id="WP_255929348.1">
    <property type="nucleotide sequence ID" value="NZ_JANFNH010000020.1"/>
</dbReference>
<dbReference type="EMBL" id="JANFNH010000020">
    <property type="protein sequence ID" value="MCQ4043877.1"/>
    <property type="molecule type" value="Genomic_DNA"/>
</dbReference>
<sequence>MTVVAVVGGAVLAGIGFTGSYSALVHLGFAHGFGWFSRVFPIGIDAGIVVLLALDLHLIRRQTPWPMLRLLAHLLTGCTVYFNASAAGRNDTVGAAMHAVLPLLFVASVEAGRRLVVKAADLEAGRESAGVPLHRWLLAPVPSWRMYRRMKLWDIGSYAQAVGLERERIVYRALLDRRYGDWRKAPSDARLPFTMARFGLSVDEALALPQKAEEAERLRAEAEQARQVEAETRSAERAAEAEVARLRARGTVEAARHQIDAETGVAAVEARAAKETAEASAQARARAAAEEAQAFESLDAAEANKRAAETEEAAAETRRRAAETDRAAAGMEREAAETRRRSADAERAAAVAEREAEAAKEAAEAARLRAAETRARVAGMELRAVEAEDAARLTPRERAARKVARMILATGSSDPEAVELQTIADALGVSTTTASERRREAAELLADGYRPTAANPTTTTLKEVAA</sequence>
<feature type="compositionally biased region" description="Basic and acidic residues" evidence="2">
    <location>
        <begin position="302"/>
        <end position="346"/>
    </location>
</feature>
<evidence type="ECO:0000313" key="5">
    <source>
        <dbReference type="Proteomes" id="UP001206206"/>
    </source>
</evidence>
<keyword evidence="3" id="KW-1133">Transmembrane helix</keyword>
<keyword evidence="5" id="KW-1185">Reference proteome</keyword>
<dbReference type="InterPro" id="IPR021235">
    <property type="entry name" value="DUF2637"/>
</dbReference>
<evidence type="ECO:0000256" key="2">
    <source>
        <dbReference type="SAM" id="MobiDB-lite"/>
    </source>
</evidence>
<feature type="region of interest" description="Disordered" evidence="2">
    <location>
        <begin position="445"/>
        <end position="466"/>
    </location>
</feature>
<feature type="region of interest" description="Disordered" evidence="2">
    <location>
        <begin position="300"/>
        <end position="346"/>
    </location>
</feature>